<accession>A0A139AYM5</accession>
<keyword evidence="4" id="KW-0560">Oxidoreductase</keyword>
<protein>
    <recommendedName>
        <fullName evidence="6">FAD-binding domain-containing protein</fullName>
    </recommendedName>
</protein>
<dbReference type="SUPFAM" id="SSF51905">
    <property type="entry name" value="FAD/NAD(P)-binding domain"/>
    <property type="match status" value="1"/>
</dbReference>
<dbReference type="GO" id="GO:0004497">
    <property type="term" value="F:monooxygenase activity"/>
    <property type="evidence" value="ECO:0007669"/>
    <property type="project" value="UniProtKB-KW"/>
</dbReference>
<dbReference type="Pfam" id="PF01494">
    <property type="entry name" value="FAD_binding_3"/>
    <property type="match status" value="1"/>
</dbReference>
<organism evidence="7 8">
    <name type="scientific">Gonapodya prolifera (strain JEL478)</name>
    <name type="common">Monoblepharis prolifera</name>
    <dbReference type="NCBI Taxonomy" id="1344416"/>
    <lineage>
        <taxon>Eukaryota</taxon>
        <taxon>Fungi</taxon>
        <taxon>Fungi incertae sedis</taxon>
        <taxon>Chytridiomycota</taxon>
        <taxon>Chytridiomycota incertae sedis</taxon>
        <taxon>Monoblepharidomycetes</taxon>
        <taxon>Monoblepharidales</taxon>
        <taxon>Gonapodyaceae</taxon>
        <taxon>Gonapodya</taxon>
    </lineage>
</organism>
<evidence type="ECO:0000256" key="5">
    <source>
        <dbReference type="ARBA" id="ARBA00023033"/>
    </source>
</evidence>
<keyword evidence="2" id="KW-0285">Flavoprotein</keyword>
<dbReference type="InterPro" id="IPR002938">
    <property type="entry name" value="FAD-bd"/>
</dbReference>
<dbReference type="InterPro" id="IPR036188">
    <property type="entry name" value="FAD/NAD-bd_sf"/>
</dbReference>
<evidence type="ECO:0000259" key="6">
    <source>
        <dbReference type="Pfam" id="PF01494"/>
    </source>
</evidence>
<dbReference type="Proteomes" id="UP000070544">
    <property type="component" value="Unassembled WGS sequence"/>
</dbReference>
<proteinExistence type="inferred from homology"/>
<keyword evidence="5" id="KW-0503">Monooxygenase</keyword>
<dbReference type="InterPro" id="IPR050493">
    <property type="entry name" value="FAD-dep_Monooxygenase_BioMet"/>
</dbReference>
<comment type="similarity">
    <text evidence="1">Belongs to the paxM FAD-dependent monooxygenase family.</text>
</comment>
<gene>
    <name evidence="7" type="ORF">M427DRAFT_275936</name>
</gene>
<sequence>MLNRSGTSKAMYLMLMDGSDRIRQNFANHDGELSKDVQILRSSYNRILMSRCSKAGIPFHANKCVAEVQQTETQVTVTFTDGTTATGDFLIAADGINSKLRTLLFPEEKPVQRSGIGFVGLFDQGFQPSPDIPPLRLENTEPAAYLNPYVGAVISV</sequence>
<reference evidence="7 8" key="1">
    <citation type="journal article" date="2015" name="Genome Biol. Evol.">
        <title>Phylogenomic analyses indicate that early fungi evolved digesting cell walls of algal ancestors of land plants.</title>
        <authorList>
            <person name="Chang Y."/>
            <person name="Wang S."/>
            <person name="Sekimoto S."/>
            <person name="Aerts A.L."/>
            <person name="Choi C."/>
            <person name="Clum A."/>
            <person name="LaButti K.M."/>
            <person name="Lindquist E.A."/>
            <person name="Yee Ngan C."/>
            <person name="Ohm R.A."/>
            <person name="Salamov A.A."/>
            <person name="Grigoriev I.V."/>
            <person name="Spatafora J.W."/>
            <person name="Berbee M.L."/>
        </authorList>
    </citation>
    <scope>NUCLEOTIDE SEQUENCE [LARGE SCALE GENOMIC DNA]</scope>
    <source>
        <strain evidence="7 8">JEL478</strain>
    </source>
</reference>
<dbReference type="GO" id="GO:0071949">
    <property type="term" value="F:FAD binding"/>
    <property type="evidence" value="ECO:0007669"/>
    <property type="project" value="InterPro"/>
</dbReference>
<keyword evidence="8" id="KW-1185">Reference proteome</keyword>
<dbReference type="OrthoDB" id="47494at2759"/>
<feature type="domain" description="FAD-binding" evidence="6">
    <location>
        <begin position="42"/>
        <end position="103"/>
    </location>
</feature>
<evidence type="ECO:0000256" key="4">
    <source>
        <dbReference type="ARBA" id="ARBA00023002"/>
    </source>
</evidence>
<dbReference type="AlphaFoldDB" id="A0A139AYM5"/>
<dbReference type="EMBL" id="KQ965732">
    <property type="protein sequence ID" value="KXS21663.1"/>
    <property type="molecule type" value="Genomic_DNA"/>
</dbReference>
<dbReference type="STRING" id="1344416.A0A139AYM5"/>
<name>A0A139AYM5_GONPJ</name>
<dbReference type="Gene3D" id="3.50.50.60">
    <property type="entry name" value="FAD/NAD(P)-binding domain"/>
    <property type="match status" value="1"/>
</dbReference>
<dbReference type="PANTHER" id="PTHR13789">
    <property type="entry name" value="MONOOXYGENASE"/>
    <property type="match status" value="1"/>
</dbReference>
<evidence type="ECO:0000256" key="1">
    <source>
        <dbReference type="ARBA" id="ARBA00007992"/>
    </source>
</evidence>
<evidence type="ECO:0000256" key="2">
    <source>
        <dbReference type="ARBA" id="ARBA00022630"/>
    </source>
</evidence>
<dbReference type="PANTHER" id="PTHR13789:SF309">
    <property type="entry name" value="PUTATIVE (AFU_ORTHOLOGUE AFUA_6G14510)-RELATED"/>
    <property type="match status" value="1"/>
</dbReference>
<keyword evidence="3" id="KW-0274">FAD</keyword>
<evidence type="ECO:0000256" key="3">
    <source>
        <dbReference type="ARBA" id="ARBA00022827"/>
    </source>
</evidence>
<evidence type="ECO:0000313" key="8">
    <source>
        <dbReference type="Proteomes" id="UP000070544"/>
    </source>
</evidence>
<evidence type="ECO:0000313" key="7">
    <source>
        <dbReference type="EMBL" id="KXS21663.1"/>
    </source>
</evidence>